<comment type="caution">
    <text evidence="2">The sequence shown here is derived from an EMBL/GenBank/DDBJ whole genome shotgun (WGS) entry which is preliminary data.</text>
</comment>
<dbReference type="AlphaFoldDB" id="A0AAV0XQM8"/>
<feature type="region of interest" description="Disordered" evidence="1">
    <location>
        <begin position="16"/>
        <end position="40"/>
    </location>
</feature>
<name>A0AAV0XQM8_9HEMI</name>
<dbReference type="EMBL" id="CARXXK010000356">
    <property type="protein sequence ID" value="CAI6370438.1"/>
    <property type="molecule type" value="Genomic_DNA"/>
</dbReference>
<organism evidence="2 3">
    <name type="scientific">Macrosiphum euphorbiae</name>
    <name type="common">potato aphid</name>
    <dbReference type="NCBI Taxonomy" id="13131"/>
    <lineage>
        <taxon>Eukaryota</taxon>
        <taxon>Metazoa</taxon>
        <taxon>Ecdysozoa</taxon>
        <taxon>Arthropoda</taxon>
        <taxon>Hexapoda</taxon>
        <taxon>Insecta</taxon>
        <taxon>Pterygota</taxon>
        <taxon>Neoptera</taxon>
        <taxon>Paraneoptera</taxon>
        <taxon>Hemiptera</taxon>
        <taxon>Sternorrhyncha</taxon>
        <taxon>Aphidomorpha</taxon>
        <taxon>Aphidoidea</taxon>
        <taxon>Aphididae</taxon>
        <taxon>Macrosiphini</taxon>
        <taxon>Macrosiphum</taxon>
    </lineage>
</organism>
<dbReference type="PANTHER" id="PTHR46289:SF14">
    <property type="entry name" value="DUF4371 DOMAIN-CONTAINING PROTEIN"/>
    <property type="match status" value="1"/>
</dbReference>
<evidence type="ECO:0000313" key="3">
    <source>
        <dbReference type="Proteomes" id="UP001160148"/>
    </source>
</evidence>
<accession>A0AAV0XQM8</accession>
<dbReference type="Proteomes" id="UP001160148">
    <property type="component" value="Unassembled WGS sequence"/>
</dbReference>
<evidence type="ECO:0000256" key="1">
    <source>
        <dbReference type="SAM" id="MobiDB-lite"/>
    </source>
</evidence>
<reference evidence="2 3" key="1">
    <citation type="submission" date="2023-01" db="EMBL/GenBank/DDBJ databases">
        <authorList>
            <person name="Whitehead M."/>
        </authorList>
    </citation>
    <scope>NUCLEOTIDE SEQUENCE [LARGE SCALE GENOMIC DNA]</scope>
</reference>
<dbReference type="PANTHER" id="PTHR46289">
    <property type="entry name" value="52 KDA REPRESSOR OF THE INHIBITOR OF THE PROTEIN KINASE-LIKE PROTEIN-RELATED"/>
    <property type="match status" value="1"/>
</dbReference>
<dbReference type="InterPro" id="IPR052958">
    <property type="entry name" value="IFN-induced_PKR_regulator"/>
</dbReference>
<keyword evidence="3" id="KW-1185">Reference proteome</keyword>
<protein>
    <submittedName>
        <fullName evidence="2">Uncharacterized protein</fullName>
    </submittedName>
</protein>
<gene>
    <name evidence="2" type="ORF">MEUPH1_LOCUS24554</name>
</gene>
<sequence length="582" mass="66766">MKAVNPKITSFFTSKGNLGVKRPCEDEDSDSENSKNNQPQVPICNDVISTDISLFVNRRLSDEEKLLVLKNVWKPQKNYDFPLLELNKCRSLKFQYAWLDKYSWLAYSKALNGAFCKYCVVFAGNTGGVGNQPLGNLVISPFQQYKNAHRTLGVHQAREYHIASVTDSEHFIRIKENNQPTIVEKIDSNRRAKIIENRKRLIPIIECVLLCGREEIPLRGHSDYGRIIVDDDHDGSREGNFRAILKYRAKGDQFLKNILEGPVNSAKCFSILADETTDISTKEQLSLTVRYIDDDAILHEDFLQFYVIESLTGSDLASSILNALIKALDTICSEWSDTTDASILKKCILDSEFLIALSVTKLLFSFGLPLCKLLQKERIDLKCTVNMIEVLIITLKKIREDAKNEFHILYENVEKIASEFDLELTKKRVVGKQTNRENPPNTNSVEDYYRVTVFVPYLDNFISQLSTRFLNHKSIFNGFDCLFKTSLNKEEREEFKTLVEFYSPHVETFDICISELQIWKNKIQDAVFKNALEAIKICDKDVFPNTRLNGLSLMSIHRDIEIKVDEVIDELALDPRKIDLLL</sequence>
<evidence type="ECO:0000313" key="2">
    <source>
        <dbReference type="EMBL" id="CAI6370438.1"/>
    </source>
</evidence>
<proteinExistence type="predicted"/>